<evidence type="ECO:0000259" key="4">
    <source>
        <dbReference type="Pfam" id="PF01872"/>
    </source>
</evidence>
<reference evidence="5" key="1">
    <citation type="journal article" date="2020" name="mSystems">
        <title>Genome- and Community-Level Interaction Insights into Carbon Utilization and Element Cycling Functions of Hydrothermarchaeota in Hydrothermal Sediment.</title>
        <authorList>
            <person name="Zhou Z."/>
            <person name="Liu Y."/>
            <person name="Xu W."/>
            <person name="Pan J."/>
            <person name="Luo Z.H."/>
            <person name="Li M."/>
        </authorList>
    </citation>
    <scope>NUCLEOTIDE SEQUENCE [LARGE SCALE GENOMIC DNA]</scope>
    <source>
        <strain evidence="5">HyVt-233</strain>
    </source>
</reference>
<gene>
    <name evidence="5" type="ORF">ENG63_10515</name>
</gene>
<proteinExistence type="predicted"/>
<dbReference type="SUPFAM" id="SSF53597">
    <property type="entry name" value="Dihydrofolate reductase-like"/>
    <property type="match status" value="1"/>
</dbReference>
<evidence type="ECO:0000256" key="1">
    <source>
        <dbReference type="ARBA" id="ARBA00005104"/>
    </source>
</evidence>
<dbReference type="InterPro" id="IPR002734">
    <property type="entry name" value="RibDG_C"/>
</dbReference>
<dbReference type="PANTHER" id="PTHR38011">
    <property type="entry name" value="DIHYDROFOLATE REDUCTASE FAMILY PROTEIN (AFU_ORTHOLOGUE AFUA_8G06820)"/>
    <property type="match status" value="1"/>
</dbReference>
<feature type="domain" description="Bacterial bifunctional deaminase-reductase C-terminal" evidence="4">
    <location>
        <begin position="3"/>
        <end position="191"/>
    </location>
</feature>
<dbReference type="InterPro" id="IPR011549">
    <property type="entry name" value="RibD_C"/>
</dbReference>
<dbReference type="GO" id="GO:0008703">
    <property type="term" value="F:5-amino-6-(5-phosphoribosylamino)uracil reductase activity"/>
    <property type="evidence" value="ECO:0007669"/>
    <property type="project" value="InterPro"/>
</dbReference>
<dbReference type="InterPro" id="IPR050765">
    <property type="entry name" value="Riboflavin_Biosynth_HTPR"/>
</dbReference>
<sequence>KTTWITNENSRIFVHRLRDIHDAILVGINTILKDNPSLTTRLPKRKGKDPIRIILDTNLRIPLEAKVLHLDSPAKTVIVTSFNAPSEKIKKLKALGTEVWQVDLENGKLSLKEVLKLLGNKQITSVLIEGGAKVAASFLQQKLVDKIYFFYAPKIFGAENLSMIAELGIDSADKAILLKEVSLRRFDNDILIIGYPQYR</sequence>
<dbReference type="GO" id="GO:0009231">
    <property type="term" value="P:riboflavin biosynthetic process"/>
    <property type="evidence" value="ECO:0007669"/>
    <property type="project" value="UniProtKB-UniPathway"/>
</dbReference>
<evidence type="ECO:0000256" key="2">
    <source>
        <dbReference type="ARBA" id="ARBA00022857"/>
    </source>
</evidence>
<dbReference type="EMBL" id="DRBS01000388">
    <property type="protein sequence ID" value="HDD45272.1"/>
    <property type="molecule type" value="Genomic_DNA"/>
</dbReference>
<dbReference type="Pfam" id="PF01872">
    <property type="entry name" value="RibD_C"/>
    <property type="match status" value="1"/>
</dbReference>
<dbReference type="UniPathway" id="UPA00275"/>
<keyword evidence="2" id="KW-0521">NADP</keyword>
<dbReference type="NCBIfam" id="TIGR00227">
    <property type="entry name" value="ribD_Cterm"/>
    <property type="match status" value="1"/>
</dbReference>
<accession>A0A7C0YBH1</accession>
<comment type="caution">
    <text evidence="5">The sequence shown here is derived from an EMBL/GenBank/DDBJ whole genome shotgun (WGS) entry which is preliminary data.</text>
</comment>
<dbReference type="GO" id="GO:0050661">
    <property type="term" value="F:NADP binding"/>
    <property type="evidence" value="ECO:0007669"/>
    <property type="project" value="InterPro"/>
</dbReference>
<dbReference type="PANTHER" id="PTHR38011:SF7">
    <property type="entry name" value="2,5-DIAMINO-6-RIBOSYLAMINO-4(3H)-PYRIMIDINONE 5'-PHOSPHATE REDUCTASE"/>
    <property type="match status" value="1"/>
</dbReference>
<dbReference type="Proteomes" id="UP000886289">
    <property type="component" value="Unassembled WGS sequence"/>
</dbReference>
<dbReference type="AlphaFoldDB" id="A0A7C0YBH1"/>
<evidence type="ECO:0000313" key="5">
    <source>
        <dbReference type="EMBL" id="HDD45272.1"/>
    </source>
</evidence>
<evidence type="ECO:0000256" key="3">
    <source>
        <dbReference type="ARBA" id="ARBA00023002"/>
    </source>
</evidence>
<keyword evidence="3" id="KW-0560">Oxidoreductase</keyword>
<dbReference type="InterPro" id="IPR024072">
    <property type="entry name" value="DHFR-like_dom_sf"/>
</dbReference>
<protein>
    <submittedName>
        <fullName evidence="5">RibD family protein</fullName>
    </submittedName>
</protein>
<feature type="non-terminal residue" evidence="5">
    <location>
        <position position="1"/>
    </location>
</feature>
<comment type="pathway">
    <text evidence="1">Cofactor biosynthesis; riboflavin biosynthesis.</text>
</comment>
<name>A0A7C0YBH1_DESA2</name>
<dbReference type="Gene3D" id="3.40.430.10">
    <property type="entry name" value="Dihydrofolate Reductase, subunit A"/>
    <property type="match status" value="1"/>
</dbReference>
<organism evidence="5">
    <name type="scientific">Desulfofervidus auxilii</name>
    <dbReference type="NCBI Taxonomy" id="1621989"/>
    <lineage>
        <taxon>Bacteria</taxon>
        <taxon>Pseudomonadati</taxon>
        <taxon>Thermodesulfobacteriota</taxon>
        <taxon>Candidatus Desulfofervidia</taxon>
        <taxon>Candidatus Desulfofervidales</taxon>
        <taxon>Candidatus Desulfofervidaceae</taxon>
        <taxon>Candidatus Desulfofervidus</taxon>
    </lineage>
</organism>